<proteinExistence type="predicted"/>
<keyword evidence="2" id="KW-1185">Reference proteome</keyword>
<evidence type="ECO:0000313" key="1">
    <source>
        <dbReference type="EMBL" id="KAH3755776.1"/>
    </source>
</evidence>
<accession>A0A9D4DW07</accession>
<reference evidence="1" key="2">
    <citation type="submission" date="2020-11" db="EMBL/GenBank/DDBJ databases">
        <authorList>
            <person name="McCartney M.A."/>
            <person name="Auch B."/>
            <person name="Kono T."/>
            <person name="Mallez S."/>
            <person name="Becker A."/>
            <person name="Gohl D.M."/>
            <person name="Silverstein K.A.T."/>
            <person name="Koren S."/>
            <person name="Bechman K.B."/>
            <person name="Herman A."/>
            <person name="Abrahante J.E."/>
            <person name="Garbe J."/>
        </authorList>
    </citation>
    <scope>NUCLEOTIDE SEQUENCE</scope>
    <source>
        <strain evidence="1">Duluth1</strain>
        <tissue evidence="1">Whole animal</tissue>
    </source>
</reference>
<gene>
    <name evidence="1" type="ORF">DPMN_190475</name>
</gene>
<sequence>MGAAHSLLYGELDPSLMMKQFENAQIQDTEIHYPGTHSSCDATDTNENIANDTNGSMFVRNCETVLKRFHNGDTVRHEHWLKLSTQEFCDVVVQKETCCSNLLKSEIIMCIQEQCCRMNTGS</sequence>
<dbReference type="Proteomes" id="UP000828390">
    <property type="component" value="Unassembled WGS sequence"/>
</dbReference>
<organism evidence="1 2">
    <name type="scientific">Dreissena polymorpha</name>
    <name type="common">Zebra mussel</name>
    <name type="synonym">Mytilus polymorpha</name>
    <dbReference type="NCBI Taxonomy" id="45954"/>
    <lineage>
        <taxon>Eukaryota</taxon>
        <taxon>Metazoa</taxon>
        <taxon>Spiralia</taxon>
        <taxon>Lophotrochozoa</taxon>
        <taxon>Mollusca</taxon>
        <taxon>Bivalvia</taxon>
        <taxon>Autobranchia</taxon>
        <taxon>Heteroconchia</taxon>
        <taxon>Euheterodonta</taxon>
        <taxon>Imparidentia</taxon>
        <taxon>Neoheterodontei</taxon>
        <taxon>Myida</taxon>
        <taxon>Dreissenoidea</taxon>
        <taxon>Dreissenidae</taxon>
        <taxon>Dreissena</taxon>
    </lineage>
</organism>
<dbReference type="AlphaFoldDB" id="A0A9D4DW07"/>
<dbReference type="EMBL" id="JAIWYP010000010">
    <property type="protein sequence ID" value="KAH3755776.1"/>
    <property type="molecule type" value="Genomic_DNA"/>
</dbReference>
<protein>
    <submittedName>
        <fullName evidence="1">Uncharacterized protein</fullName>
    </submittedName>
</protein>
<comment type="caution">
    <text evidence="1">The sequence shown here is derived from an EMBL/GenBank/DDBJ whole genome shotgun (WGS) entry which is preliminary data.</text>
</comment>
<name>A0A9D4DW07_DREPO</name>
<reference evidence="1" key="1">
    <citation type="journal article" date="2019" name="bioRxiv">
        <title>The Genome of the Zebra Mussel, Dreissena polymorpha: A Resource for Invasive Species Research.</title>
        <authorList>
            <person name="McCartney M.A."/>
            <person name="Auch B."/>
            <person name="Kono T."/>
            <person name="Mallez S."/>
            <person name="Zhang Y."/>
            <person name="Obille A."/>
            <person name="Becker A."/>
            <person name="Abrahante J.E."/>
            <person name="Garbe J."/>
            <person name="Badalamenti J.P."/>
            <person name="Herman A."/>
            <person name="Mangelson H."/>
            <person name="Liachko I."/>
            <person name="Sullivan S."/>
            <person name="Sone E.D."/>
            <person name="Koren S."/>
            <person name="Silverstein K.A.T."/>
            <person name="Beckman K.B."/>
            <person name="Gohl D.M."/>
        </authorList>
    </citation>
    <scope>NUCLEOTIDE SEQUENCE</scope>
    <source>
        <strain evidence="1">Duluth1</strain>
        <tissue evidence="1">Whole animal</tissue>
    </source>
</reference>
<evidence type="ECO:0000313" key="2">
    <source>
        <dbReference type="Proteomes" id="UP000828390"/>
    </source>
</evidence>